<comment type="caution">
    <text evidence="2">The sequence shown here is derived from an EMBL/GenBank/DDBJ whole genome shotgun (WGS) entry which is preliminary data.</text>
</comment>
<keyword evidence="1" id="KW-0732">Signal</keyword>
<evidence type="ECO:0000256" key="1">
    <source>
        <dbReference type="SAM" id="SignalP"/>
    </source>
</evidence>
<dbReference type="NCBIfam" id="TIGR04219">
    <property type="entry name" value="OMP_w_GlyGly"/>
    <property type="match status" value="1"/>
</dbReference>
<gene>
    <name evidence="2" type="ORF">L2725_11560</name>
</gene>
<protein>
    <submittedName>
        <fullName evidence="2">TIGR04219 family outer membrane beta-barrel protein</fullName>
    </submittedName>
</protein>
<dbReference type="RefSeq" id="WP_115137154.1">
    <property type="nucleotide sequence ID" value="NZ_JAKIKT010000004.1"/>
</dbReference>
<organism evidence="2 3">
    <name type="scientific">Shewanella corallii</name>
    <dbReference type="NCBI Taxonomy" id="560080"/>
    <lineage>
        <taxon>Bacteria</taxon>
        <taxon>Pseudomonadati</taxon>
        <taxon>Pseudomonadota</taxon>
        <taxon>Gammaproteobacteria</taxon>
        <taxon>Alteromonadales</taxon>
        <taxon>Shewanellaceae</taxon>
        <taxon>Shewanella</taxon>
    </lineage>
</organism>
<evidence type="ECO:0000313" key="2">
    <source>
        <dbReference type="EMBL" id="MCL2914400.1"/>
    </source>
</evidence>
<proteinExistence type="predicted"/>
<feature type="chain" id="PRO_5045523643" evidence="1">
    <location>
        <begin position="22"/>
        <end position="245"/>
    </location>
</feature>
<accession>A0ABT0N7P8</accession>
<dbReference type="InterPro" id="IPR026387">
    <property type="entry name" value="OMP_w_GlyGly"/>
</dbReference>
<evidence type="ECO:0000313" key="3">
    <source>
        <dbReference type="Proteomes" id="UP001202831"/>
    </source>
</evidence>
<keyword evidence="3" id="KW-1185">Reference proteome</keyword>
<sequence length="245" mass="26681">MKKTWLAGSVLMGLMASSAQADTLLGFKLGADFWAADTSGTFAQSGNPQQEFDYDSSTQGSIWVSLEHPIPFVPNVAIRENRLKENGSMTGADFTFGGKQFTGDVFSEADLSNTDFILYYELLDNDLVSLDVGGAYKQMHGSYMVSMNNLPTEIDLDDGVVMGYASAMVGIPGLGLFGFADVMAGLDESKVYDYQLGLGWQFDGIALDTRVRAGYREFNFDANNFSGLTSNMKFDGFFAGVEIDF</sequence>
<dbReference type="EMBL" id="JAKIKT010000004">
    <property type="protein sequence ID" value="MCL2914400.1"/>
    <property type="molecule type" value="Genomic_DNA"/>
</dbReference>
<feature type="signal peptide" evidence="1">
    <location>
        <begin position="1"/>
        <end position="21"/>
    </location>
</feature>
<reference evidence="2 3" key="1">
    <citation type="submission" date="2022-01" db="EMBL/GenBank/DDBJ databases">
        <title>Whole genome-based taxonomy of the Shewanellaceae.</title>
        <authorList>
            <person name="Martin-Rodriguez A.J."/>
        </authorList>
    </citation>
    <scope>NUCLEOTIDE SEQUENCE [LARGE SCALE GENOMIC DNA]</scope>
    <source>
        <strain evidence="2 3">DSM 21332</strain>
    </source>
</reference>
<dbReference type="Proteomes" id="UP001202831">
    <property type="component" value="Unassembled WGS sequence"/>
</dbReference>
<name>A0ABT0N7P8_9GAMM</name>